<dbReference type="AlphaFoldDB" id="A0A0J6WUP5"/>
<dbReference type="EC" id="3.2.2.n1" evidence="2"/>
<dbReference type="SUPFAM" id="SSF102405">
    <property type="entry name" value="MCP/YpsA-like"/>
    <property type="match status" value="1"/>
</dbReference>
<name>A0A0J6WUP5_9FIRM</name>
<protein>
    <recommendedName>
        <fullName evidence="2">Cytokinin riboside 5'-monophosphate phosphoribohydrolase</fullName>
        <ecNumber evidence="2">3.2.2.n1</ecNumber>
    </recommendedName>
</protein>
<dbReference type="OrthoDB" id="9801098at2"/>
<keyword evidence="2" id="KW-0378">Hydrolase</keyword>
<dbReference type="NCBIfam" id="TIGR00730">
    <property type="entry name" value="Rossman fold protein, TIGR00730 family"/>
    <property type="match status" value="1"/>
</dbReference>
<proteinExistence type="inferred from homology"/>
<dbReference type="GO" id="GO:0005829">
    <property type="term" value="C:cytosol"/>
    <property type="evidence" value="ECO:0007669"/>
    <property type="project" value="TreeGrafter"/>
</dbReference>
<dbReference type="STRING" id="39029.BSR42_04680"/>
<sequence length="176" mass="19011">MNLTVFCGASSGKDHIYGQTAAALGTWMAGRNITLVYGGGQTGIMGILADAVLSGGGTVVGIIPDFLKTKEETHTGLTQLITVHTMAERKRQLMEEGDACLAMPGGPGTLEEIAEAVSSVRLGQFNKPCIFYNIHGYYDPLEEMFDRMVGTGFLNHRGREKAIFVQSIAEIEHIIF</sequence>
<dbReference type="PATRIC" id="fig|1122219.3.peg.2869"/>
<evidence type="ECO:0000313" key="4">
    <source>
        <dbReference type="Proteomes" id="UP000036503"/>
    </source>
</evidence>
<dbReference type="GO" id="GO:0009691">
    <property type="term" value="P:cytokinin biosynthetic process"/>
    <property type="evidence" value="ECO:0007669"/>
    <property type="project" value="UniProtKB-UniRule"/>
</dbReference>
<dbReference type="EMBL" id="LEKT01000061">
    <property type="protein sequence ID" value="KMO85492.1"/>
    <property type="molecule type" value="Genomic_DNA"/>
</dbReference>
<dbReference type="InParanoid" id="A0A0J6WUP5"/>
<evidence type="ECO:0000256" key="2">
    <source>
        <dbReference type="RuleBase" id="RU363015"/>
    </source>
</evidence>
<accession>A0A0J6WUP5</accession>
<dbReference type="InterPro" id="IPR031100">
    <property type="entry name" value="LOG_fam"/>
</dbReference>
<dbReference type="Pfam" id="PF03641">
    <property type="entry name" value="Lysine_decarbox"/>
    <property type="match status" value="1"/>
</dbReference>
<gene>
    <name evidence="3" type="ORF">AB840_13305</name>
</gene>
<evidence type="ECO:0000256" key="1">
    <source>
        <dbReference type="ARBA" id="ARBA00006763"/>
    </source>
</evidence>
<keyword evidence="2" id="KW-0203">Cytokinin biosynthesis</keyword>
<dbReference type="FunCoup" id="A0A0J6WUP5">
    <property type="interactions" value="174"/>
</dbReference>
<dbReference type="GO" id="GO:0016799">
    <property type="term" value="F:hydrolase activity, hydrolyzing N-glycosyl compounds"/>
    <property type="evidence" value="ECO:0007669"/>
    <property type="project" value="TreeGrafter"/>
</dbReference>
<evidence type="ECO:0000313" key="3">
    <source>
        <dbReference type="EMBL" id="KMO85492.1"/>
    </source>
</evidence>
<dbReference type="Gene3D" id="3.40.50.450">
    <property type="match status" value="1"/>
</dbReference>
<dbReference type="PANTHER" id="PTHR31223:SF70">
    <property type="entry name" value="LOG FAMILY PROTEIN YJL055W"/>
    <property type="match status" value="1"/>
</dbReference>
<dbReference type="RefSeq" id="WP_048515335.1">
    <property type="nucleotide sequence ID" value="NZ_FUXD01000004.1"/>
</dbReference>
<reference evidence="3 4" key="1">
    <citation type="submission" date="2015-06" db="EMBL/GenBank/DDBJ databases">
        <title>Draft genome sequence of beer spoilage bacterium Megasphaera cerevisiae type strain 20462.</title>
        <authorList>
            <person name="Kutumbaka K."/>
            <person name="Pasmowitz J."/>
            <person name="Mategko J."/>
            <person name="Reyes D."/>
            <person name="Friedrich A."/>
            <person name="Han S."/>
            <person name="Martens-Habbena W."/>
            <person name="Neal-McKinney J."/>
            <person name="Janagama H.K."/>
            <person name="Nadala C."/>
            <person name="Samadpour M."/>
        </authorList>
    </citation>
    <scope>NUCLEOTIDE SEQUENCE [LARGE SCALE GENOMIC DNA]</scope>
    <source>
        <strain evidence="3 4">DSM 20462</strain>
    </source>
</reference>
<dbReference type="InterPro" id="IPR005269">
    <property type="entry name" value="LOG"/>
</dbReference>
<dbReference type="Proteomes" id="UP000036503">
    <property type="component" value="Unassembled WGS sequence"/>
</dbReference>
<keyword evidence="4" id="KW-1185">Reference proteome</keyword>
<dbReference type="PANTHER" id="PTHR31223">
    <property type="entry name" value="LOG FAMILY PROTEIN YJL055W"/>
    <property type="match status" value="1"/>
</dbReference>
<comment type="caution">
    <text evidence="3">The sequence shown here is derived from an EMBL/GenBank/DDBJ whole genome shotgun (WGS) entry which is preliminary data.</text>
</comment>
<organism evidence="3 4">
    <name type="scientific">Megasphaera cerevisiae DSM 20462</name>
    <dbReference type="NCBI Taxonomy" id="1122219"/>
    <lineage>
        <taxon>Bacteria</taxon>
        <taxon>Bacillati</taxon>
        <taxon>Bacillota</taxon>
        <taxon>Negativicutes</taxon>
        <taxon>Veillonellales</taxon>
        <taxon>Veillonellaceae</taxon>
        <taxon>Megasphaera</taxon>
    </lineage>
</organism>
<comment type="similarity">
    <text evidence="1 2">Belongs to the LOG family.</text>
</comment>